<evidence type="ECO:0000256" key="3">
    <source>
        <dbReference type="SAM" id="MobiDB-lite"/>
    </source>
</evidence>
<dbReference type="AlphaFoldDB" id="A0A1E7K440"/>
<accession>A0A1E7K440</accession>
<evidence type="ECO:0000259" key="4">
    <source>
        <dbReference type="PROSITE" id="PS51186"/>
    </source>
</evidence>
<name>A0A1E7K440_9ACTN</name>
<dbReference type="InterPro" id="IPR050832">
    <property type="entry name" value="Bact_Acetyltransf"/>
</dbReference>
<gene>
    <name evidence="5" type="ORF">AN217_13705</name>
</gene>
<dbReference type="InterPro" id="IPR000182">
    <property type="entry name" value="GNAT_dom"/>
</dbReference>
<protein>
    <recommendedName>
        <fullName evidence="4">N-acetyltransferase domain-containing protein</fullName>
    </recommendedName>
</protein>
<evidence type="ECO:0000313" key="5">
    <source>
        <dbReference type="EMBL" id="OEU98697.1"/>
    </source>
</evidence>
<feature type="region of interest" description="Disordered" evidence="3">
    <location>
        <begin position="30"/>
        <end position="49"/>
    </location>
</feature>
<proteinExistence type="predicted"/>
<dbReference type="SUPFAM" id="SSF55729">
    <property type="entry name" value="Acyl-CoA N-acyltransferases (Nat)"/>
    <property type="match status" value="2"/>
</dbReference>
<evidence type="ECO:0000313" key="6">
    <source>
        <dbReference type="Proteomes" id="UP000175829"/>
    </source>
</evidence>
<feature type="domain" description="N-acetyltransferase" evidence="4">
    <location>
        <begin position="142"/>
        <end position="295"/>
    </location>
</feature>
<reference evidence="5 6" key="1">
    <citation type="journal article" date="2016" name="Front. Microbiol.">
        <title>Comparative Genomics Analysis of Streptomyces Species Reveals Their Adaptation to the Marine Environment and Their Diversity at the Genomic Level.</title>
        <authorList>
            <person name="Tian X."/>
            <person name="Zhang Z."/>
            <person name="Yang T."/>
            <person name="Chen M."/>
            <person name="Li J."/>
            <person name="Chen F."/>
            <person name="Yang J."/>
            <person name="Li W."/>
            <person name="Zhang B."/>
            <person name="Zhang Z."/>
            <person name="Wu J."/>
            <person name="Zhang C."/>
            <person name="Long L."/>
            <person name="Xiao J."/>
        </authorList>
    </citation>
    <scope>NUCLEOTIDE SEQUENCE [LARGE SCALE GENOMIC DNA]</scope>
    <source>
        <strain evidence="5 6">SCSIO M10379</strain>
    </source>
</reference>
<evidence type="ECO:0000256" key="1">
    <source>
        <dbReference type="ARBA" id="ARBA00022679"/>
    </source>
</evidence>
<organism evidence="5 6">
    <name type="scientific">Streptomyces qinglanensis</name>
    <dbReference type="NCBI Taxonomy" id="943816"/>
    <lineage>
        <taxon>Bacteria</taxon>
        <taxon>Bacillati</taxon>
        <taxon>Actinomycetota</taxon>
        <taxon>Actinomycetes</taxon>
        <taxon>Kitasatosporales</taxon>
        <taxon>Streptomycetaceae</taxon>
        <taxon>Streptomyces</taxon>
    </lineage>
</organism>
<sequence length="295" mass="31538">MTTTLRPTGPEIRPPEGGRARAYEIRVNSRPVGTVHLSSGPEDGPAPGRLRLHVEPGERRRGRGAVAALAAEEVLRGWGCTRVEASVPLTADAESSADPDEGRERTPAGVRLLAALGYAESSSHLIKSLPSPHTRPAPPPGRALRPLTDAEFDAWWEEQAATFVAGLIENGHSREQALASSAAGRRTHLPEGAATAGAALRVLSSEGTVVGTFWLGFTGLPRDDVHAWVYDVRVRPGRRGEGHGRALMLAAETVCLDAGADRLGLNVFAGNTPARRLYDSLGYRTVERHFLKPLL</sequence>
<dbReference type="PANTHER" id="PTHR43877">
    <property type="entry name" value="AMINOALKYLPHOSPHONATE N-ACETYLTRANSFERASE-RELATED-RELATED"/>
    <property type="match status" value="1"/>
</dbReference>
<dbReference type="Pfam" id="PF00583">
    <property type="entry name" value="Acetyltransf_1"/>
    <property type="match status" value="2"/>
</dbReference>
<dbReference type="CDD" id="cd04301">
    <property type="entry name" value="NAT_SF"/>
    <property type="match status" value="1"/>
</dbReference>
<keyword evidence="1" id="KW-0808">Transferase</keyword>
<dbReference type="Proteomes" id="UP000175829">
    <property type="component" value="Unassembled WGS sequence"/>
</dbReference>
<dbReference type="Gene3D" id="3.40.630.30">
    <property type="match status" value="2"/>
</dbReference>
<keyword evidence="2" id="KW-0012">Acyltransferase</keyword>
<comment type="caution">
    <text evidence="5">The sequence shown here is derived from an EMBL/GenBank/DDBJ whole genome shotgun (WGS) entry which is preliminary data.</text>
</comment>
<feature type="region of interest" description="Disordered" evidence="3">
    <location>
        <begin position="1"/>
        <end position="21"/>
    </location>
</feature>
<dbReference type="GO" id="GO:0016747">
    <property type="term" value="F:acyltransferase activity, transferring groups other than amino-acyl groups"/>
    <property type="evidence" value="ECO:0007669"/>
    <property type="project" value="InterPro"/>
</dbReference>
<evidence type="ECO:0000256" key="2">
    <source>
        <dbReference type="ARBA" id="ARBA00023315"/>
    </source>
</evidence>
<dbReference type="PATRIC" id="fig|943816.4.peg.2179"/>
<dbReference type="EMBL" id="LJGV01000022">
    <property type="protein sequence ID" value="OEU98697.1"/>
    <property type="molecule type" value="Genomic_DNA"/>
</dbReference>
<dbReference type="PANTHER" id="PTHR43877:SF2">
    <property type="entry name" value="AMINOALKYLPHOSPHONATE N-ACETYLTRANSFERASE-RELATED"/>
    <property type="match status" value="1"/>
</dbReference>
<dbReference type="InterPro" id="IPR016181">
    <property type="entry name" value="Acyl_CoA_acyltransferase"/>
</dbReference>
<dbReference type="RefSeq" id="WP_069991760.1">
    <property type="nucleotide sequence ID" value="NZ_LJGV01000022.1"/>
</dbReference>
<dbReference type="PROSITE" id="PS51186">
    <property type="entry name" value="GNAT"/>
    <property type="match status" value="1"/>
</dbReference>